<evidence type="ECO:0000313" key="1">
    <source>
        <dbReference type="EMBL" id="GIY16368.1"/>
    </source>
</evidence>
<name>A0AAV4R8E3_CAEEX</name>
<protein>
    <submittedName>
        <fullName evidence="1">Uncharacterized protein</fullName>
    </submittedName>
</protein>
<organism evidence="1 2">
    <name type="scientific">Caerostris extrusa</name>
    <name type="common">Bark spider</name>
    <name type="synonym">Caerostris bankana</name>
    <dbReference type="NCBI Taxonomy" id="172846"/>
    <lineage>
        <taxon>Eukaryota</taxon>
        <taxon>Metazoa</taxon>
        <taxon>Ecdysozoa</taxon>
        <taxon>Arthropoda</taxon>
        <taxon>Chelicerata</taxon>
        <taxon>Arachnida</taxon>
        <taxon>Araneae</taxon>
        <taxon>Araneomorphae</taxon>
        <taxon>Entelegynae</taxon>
        <taxon>Araneoidea</taxon>
        <taxon>Araneidae</taxon>
        <taxon>Caerostris</taxon>
    </lineage>
</organism>
<sequence>MTISLVEFWISPISLSHSLSLEMRLLNEDGEKGFVVLQVVGFLWGRGGRRGDGAATSTFLALYIGIIYDSFARPLCLTTPSGMSSRIAGLEAHTIQTCIVQGKVTRPRARLLNH</sequence>
<evidence type="ECO:0000313" key="2">
    <source>
        <dbReference type="Proteomes" id="UP001054945"/>
    </source>
</evidence>
<comment type="caution">
    <text evidence="1">The sequence shown here is derived from an EMBL/GenBank/DDBJ whole genome shotgun (WGS) entry which is preliminary data.</text>
</comment>
<proteinExistence type="predicted"/>
<gene>
    <name evidence="1" type="ORF">CEXT_739101</name>
</gene>
<accession>A0AAV4R8E3</accession>
<dbReference type="AlphaFoldDB" id="A0AAV4R8E3"/>
<reference evidence="1 2" key="1">
    <citation type="submission" date="2021-06" db="EMBL/GenBank/DDBJ databases">
        <title>Caerostris extrusa draft genome.</title>
        <authorList>
            <person name="Kono N."/>
            <person name="Arakawa K."/>
        </authorList>
    </citation>
    <scope>NUCLEOTIDE SEQUENCE [LARGE SCALE GENOMIC DNA]</scope>
</reference>
<dbReference type="Proteomes" id="UP001054945">
    <property type="component" value="Unassembled WGS sequence"/>
</dbReference>
<keyword evidence="2" id="KW-1185">Reference proteome</keyword>
<dbReference type="EMBL" id="BPLR01007366">
    <property type="protein sequence ID" value="GIY16368.1"/>
    <property type="molecule type" value="Genomic_DNA"/>
</dbReference>